<dbReference type="Pfam" id="PF00892">
    <property type="entry name" value="EamA"/>
    <property type="match status" value="2"/>
</dbReference>
<feature type="transmembrane region" description="Helical" evidence="6">
    <location>
        <begin position="190"/>
        <end position="208"/>
    </location>
</feature>
<accession>A0A7X8SM15</accession>
<feature type="domain" description="EamA" evidence="7">
    <location>
        <begin position="9"/>
        <end position="144"/>
    </location>
</feature>
<feature type="transmembrane region" description="Helical" evidence="6">
    <location>
        <begin position="9"/>
        <end position="29"/>
    </location>
</feature>
<name>A0A7X8SM15_9BACT</name>
<dbReference type="PANTHER" id="PTHR32322">
    <property type="entry name" value="INNER MEMBRANE TRANSPORTER"/>
    <property type="match status" value="1"/>
</dbReference>
<feature type="transmembrane region" description="Helical" evidence="6">
    <location>
        <begin position="41"/>
        <end position="57"/>
    </location>
</feature>
<sequence length="308" mass="34186">MNSTNKGKYYFFLIFTTFVWGINFHISQVALKYTSPMVTGTYRYFLGAICLIGFAFIKKPSKEDVSRAISNWKSIIFLGVIGAFLYNVLFLEGIKSTSAFNGVLIIGLTPLNTALISIPMLGTRLKRKEMISILFGFIGILLVISKGDINTIRSFSFSKGDLYILAANISFSFANVYIKKYLNNISPLWLTNLVTIVACICFMIYTLSFETISFPTTQEYLWSILFMGVLSTAIAGAFWIISIKEMGAETSTLFMNLVPVFGTSASFILGEEIVGAQIFGGFFVITGLLINSIKIKRKKSTAQSVSTF</sequence>
<feature type="transmembrane region" description="Helical" evidence="6">
    <location>
        <begin position="69"/>
        <end position="86"/>
    </location>
</feature>
<dbReference type="GO" id="GO:0005886">
    <property type="term" value="C:plasma membrane"/>
    <property type="evidence" value="ECO:0007669"/>
    <property type="project" value="UniProtKB-SubCell"/>
</dbReference>
<evidence type="ECO:0000313" key="8">
    <source>
        <dbReference type="EMBL" id="NLR92650.1"/>
    </source>
</evidence>
<evidence type="ECO:0000256" key="6">
    <source>
        <dbReference type="SAM" id="Phobius"/>
    </source>
</evidence>
<evidence type="ECO:0000256" key="3">
    <source>
        <dbReference type="ARBA" id="ARBA00022692"/>
    </source>
</evidence>
<dbReference type="PANTHER" id="PTHR32322:SF18">
    <property type="entry name" value="S-ADENOSYLMETHIONINE_S-ADENOSYLHOMOCYSTEINE TRANSPORTER"/>
    <property type="match status" value="1"/>
</dbReference>
<proteinExistence type="predicted"/>
<dbReference type="Proteomes" id="UP000585050">
    <property type="component" value="Unassembled WGS sequence"/>
</dbReference>
<comment type="subcellular location">
    <subcellularLocation>
        <location evidence="1">Cell membrane</location>
        <topology evidence="1">Multi-pass membrane protein</topology>
    </subcellularLocation>
</comment>
<feature type="transmembrane region" description="Helical" evidence="6">
    <location>
        <begin position="276"/>
        <end position="293"/>
    </location>
</feature>
<dbReference type="InterPro" id="IPR000620">
    <property type="entry name" value="EamA_dom"/>
</dbReference>
<feature type="transmembrane region" description="Helical" evidence="6">
    <location>
        <begin position="161"/>
        <end position="178"/>
    </location>
</feature>
<gene>
    <name evidence="8" type="ORF">HGP29_15635</name>
</gene>
<evidence type="ECO:0000259" key="7">
    <source>
        <dbReference type="Pfam" id="PF00892"/>
    </source>
</evidence>
<comment type="caution">
    <text evidence="8">The sequence shown here is derived from an EMBL/GenBank/DDBJ whole genome shotgun (WGS) entry which is preliminary data.</text>
</comment>
<dbReference type="EMBL" id="JABAIL010000004">
    <property type="protein sequence ID" value="NLR92650.1"/>
    <property type="molecule type" value="Genomic_DNA"/>
</dbReference>
<feature type="transmembrane region" description="Helical" evidence="6">
    <location>
        <begin position="98"/>
        <end position="118"/>
    </location>
</feature>
<evidence type="ECO:0000313" key="9">
    <source>
        <dbReference type="Proteomes" id="UP000585050"/>
    </source>
</evidence>
<feature type="transmembrane region" description="Helical" evidence="6">
    <location>
        <begin position="253"/>
        <end position="270"/>
    </location>
</feature>
<evidence type="ECO:0000256" key="4">
    <source>
        <dbReference type="ARBA" id="ARBA00022989"/>
    </source>
</evidence>
<keyword evidence="5 6" id="KW-0472">Membrane</keyword>
<keyword evidence="9" id="KW-1185">Reference proteome</keyword>
<evidence type="ECO:0000256" key="2">
    <source>
        <dbReference type="ARBA" id="ARBA00022475"/>
    </source>
</evidence>
<dbReference type="InterPro" id="IPR050638">
    <property type="entry name" value="AA-Vitamin_Transporters"/>
</dbReference>
<keyword evidence="3 6" id="KW-0812">Transmembrane</keyword>
<feature type="transmembrane region" description="Helical" evidence="6">
    <location>
        <begin position="220"/>
        <end position="241"/>
    </location>
</feature>
<dbReference type="AlphaFoldDB" id="A0A7X8SM15"/>
<dbReference type="SUPFAM" id="SSF103481">
    <property type="entry name" value="Multidrug resistance efflux transporter EmrE"/>
    <property type="match status" value="2"/>
</dbReference>
<feature type="transmembrane region" description="Helical" evidence="6">
    <location>
        <begin position="130"/>
        <end position="149"/>
    </location>
</feature>
<keyword evidence="2" id="KW-1003">Cell membrane</keyword>
<dbReference type="InterPro" id="IPR037185">
    <property type="entry name" value="EmrE-like"/>
</dbReference>
<feature type="domain" description="EamA" evidence="7">
    <location>
        <begin position="159"/>
        <end position="292"/>
    </location>
</feature>
<reference evidence="8 9" key="1">
    <citation type="submission" date="2020-04" db="EMBL/GenBank/DDBJ databases">
        <title>Flammeovirga sp. SR4, a novel species isolated from seawater.</title>
        <authorList>
            <person name="Wang X."/>
        </authorList>
    </citation>
    <scope>NUCLEOTIDE SEQUENCE [LARGE SCALE GENOMIC DNA]</scope>
    <source>
        <strain evidence="8 9">SR4</strain>
    </source>
</reference>
<keyword evidence="4 6" id="KW-1133">Transmembrane helix</keyword>
<organism evidence="8 9">
    <name type="scientific">Flammeovirga agarivorans</name>
    <dbReference type="NCBI Taxonomy" id="2726742"/>
    <lineage>
        <taxon>Bacteria</taxon>
        <taxon>Pseudomonadati</taxon>
        <taxon>Bacteroidota</taxon>
        <taxon>Cytophagia</taxon>
        <taxon>Cytophagales</taxon>
        <taxon>Flammeovirgaceae</taxon>
        <taxon>Flammeovirga</taxon>
    </lineage>
</organism>
<evidence type="ECO:0000256" key="5">
    <source>
        <dbReference type="ARBA" id="ARBA00023136"/>
    </source>
</evidence>
<evidence type="ECO:0000256" key="1">
    <source>
        <dbReference type="ARBA" id="ARBA00004651"/>
    </source>
</evidence>
<protein>
    <submittedName>
        <fullName evidence="8">DMT family transporter</fullName>
    </submittedName>
</protein>
<dbReference type="RefSeq" id="WP_168883355.1">
    <property type="nucleotide sequence ID" value="NZ_JABAIL010000004.1"/>
</dbReference>